<dbReference type="InterPro" id="IPR027417">
    <property type="entry name" value="P-loop_NTPase"/>
</dbReference>
<name>A0A8S5QP70_9CAUD</name>
<reference evidence="2" key="1">
    <citation type="journal article" date="2021" name="Proc. Natl. Acad. Sci. U.S.A.">
        <title>A Catalog of Tens of Thousands of Viruses from Human Metagenomes Reveals Hidden Associations with Chronic Diseases.</title>
        <authorList>
            <person name="Tisza M.J."/>
            <person name="Buck C.B."/>
        </authorList>
    </citation>
    <scope>NUCLEOTIDE SEQUENCE</scope>
    <source>
        <strain evidence="2">CttOT32</strain>
    </source>
</reference>
<dbReference type="SUPFAM" id="SSF52540">
    <property type="entry name" value="P-loop containing nucleoside triphosphate hydrolases"/>
    <property type="match status" value="1"/>
</dbReference>
<evidence type="ECO:0000313" key="2">
    <source>
        <dbReference type="EMBL" id="DAE20412.1"/>
    </source>
</evidence>
<dbReference type="EMBL" id="BK015694">
    <property type="protein sequence ID" value="DAE20412.1"/>
    <property type="molecule type" value="Genomic_DNA"/>
</dbReference>
<evidence type="ECO:0000259" key="1">
    <source>
        <dbReference type="Pfam" id="PF05272"/>
    </source>
</evidence>
<sequence>MEKYTLSLAGSSASLKWKTVRLTWDDFVKRLGTPVITNETVREYDKLDKPAKSSLKDVGGFMAGELSGAQRLKKAVISRTMITLDIDFADDFFPIDFEDRFHGYAAVIYTTRSDRPGARRYRLIMPFKEEVTDVVMYEAAARKVAELLGIDLFDKTTFQPERMMYWQSLSKDQTGLFEVFEGEPISAEYLIGLYGDSEEWRDVRNWAFHSEVERDTRAIISKEMAKDPRDKEGLVGAFCRSYTIPEAIEKYLSDVYTEVDNGRYTYALGSGAAGLVVYDDVLCFSHHSTDPIGDGHAYNAYDLVRVHKFGHLGKEDSTREMNKLICADKECVKDMVSLDDDLADFEEYTDEVKSDAQTAAELVWDLDRKGDKLCTVRNFVNAFKCDPLLNDLLAYDLFLDTIVYTRTPFFAKDIKKGDMLDDTAVAIIRGRIEDLHGIYNDSKLNDALEKVCSENAFHPIKKYLEAQRWDGVKRIDNFLVEYMGAEPSIYVSEAFRKMLVAAVTRVYEPGRKFDTALVMYSGQGAGKSTLIQSLSKGWFNDSLTDVSGQKAYEAIQHAWIVELAELSALRRSDVEATKNFISKREDTYRSAYARRVKTHRRQCVFFGSTNDDEFLKDKTGNRRFFPIEVRANKNTHKLFEKSFEAVVDQLWAEAMELYMMGESLVLSDEAEAIANEGREEFTEESPLVGIIENYVDRLFPADYEERTEQQRADFLSGSLEEVGTVQKNTFCLMELWVDALGRRKEDYTSAKGRELATAMRQLGGWYKGKLKRTKLYGQQVVYIRKGGEESKKLLSL</sequence>
<dbReference type="PANTHER" id="PTHR34985">
    <property type="entry name" value="SLR0554 PROTEIN"/>
    <property type="match status" value="1"/>
</dbReference>
<feature type="domain" description="Virulence-associated protein E-like" evidence="1">
    <location>
        <begin position="464"/>
        <end position="682"/>
    </location>
</feature>
<dbReference type="PANTHER" id="PTHR34985:SF1">
    <property type="entry name" value="SLR0554 PROTEIN"/>
    <property type="match status" value="1"/>
</dbReference>
<accession>A0A8S5QP70</accession>
<protein>
    <submittedName>
        <fullName evidence="2">Virulence associated protein E</fullName>
    </submittedName>
</protein>
<dbReference type="Pfam" id="PF05272">
    <property type="entry name" value="VapE-like_dom"/>
    <property type="match status" value="1"/>
</dbReference>
<organism evidence="2">
    <name type="scientific">Siphoviridae sp. cttOT32</name>
    <dbReference type="NCBI Taxonomy" id="2826493"/>
    <lineage>
        <taxon>Viruses</taxon>
        <taxon>Duplodnaviria</taxon>
        <taxon>Heunggongvirae</taxon>
        <taxon>Uroviricota</taxon>
        <taxon>Caudoviricetes</taxon>
    </lineage>
</organism>
<proteinExistence type="predicted"/>
<dbReference type="InterPro" id="IPR007936">
    <property type="entry name" value="VapE-like_dom"/>
</dbReference>